<dbReference type="Gene3D" id="3.30.1240.10">
    <property type="match status" value="1"/>
</dbReference>
<dbReference type="Pfam" id="PF08282">
    <property type="entry name" value="Hydrolase_3"/>
    <property type="match status" value="1"/>
</dbReference>
<reference evidence="1 2" key="1">
    <citation type="submission" date="2022-04" db="EMBL/GenBank/DDBJ databases">
        <title>Leucobacter sp. isolated from rhizosphere of garlic.</title>
        <authorList>
            <person name="Won M."/>
            <person name="Lee C.-M."/>
            <person name="Woen H.-Y."/>
            <person name="Kwon S.-W."/>
        </authorList>
    </citation>
    <scope>NUCLEOTIDE SEQUENCE [LARGE SCALE GENOMIC DNA]</scope>
    <source>
        <strain evidence="1 2">H21R-40</strain>
    </source>
</reference>
<dbReference type="Proteomes" id="UP000831786">
    <property type="component" value="Chromosome"/>
</dbReference>
<dbReference type="Gene3D" id="3.40.50.1000">
    <property type="entry name" value="HAD superfamily/HAD-like"/>
    <property type="match status" value="1"/>
</dbReference>
<dbReference type="EMBL" id="CP095045">
    <property type="protein sequence ID" value="UOQ56688.1"/>
    <property type="molecule type" value="Genomic_DNA"/>
</dbReference>
<proteinExistence type="predicted"/>
<dbReference type="PANTHER" id="PTHR10000:SF8">
    <property type="entry name" value="HAD SUPERFAMILY HYDROLASE-LIKE, TYPE 3"/>
    <property type="match status" value="1"/>
</dbReference>
<sequence length="292" mass="31197">MPARAGARVAGDERHIIALDLDGTVLDNGHLGAGDDPVSGHIDPELGDAIRELHETGHEVVIATGRSVDATLPVVEKLRIRPEWVVAANGAVTLRRDPLAARAYRREFVEAFDPSDALLRIRTRLATARFAVELASGGFLYTEEIPTGTLPSEQRRVPFEELLGVQASRVVVVSPDHRLEEFLDAVSTLGLTHVSYAVGSTSWLDIAPDGVTKASALEVVAEKLGIPASRVFAAGDGRNDLDMLRWAGRLGDSVAMGQAVPEVQQAASRVTGTVDEGGLLAALRDRFPALRP</sequence>
<dbReference type="GO" id="GO:0016787">
    <property type="term" value="F:hydrolase activity"/>
    <property type="evidence" value="ECO:0007669"/>
    <property type="project" value="UniProtKB-KW"/>
</dbReference>
<keyword evidence="1" id="KW-0378">Hydrolase</keyword>
<keyword evidence="2" id="KW-1185">Reference proteome</keyword>
<accession>A0ABY4FK65</accession>
<dbReference type="InterPro" id="IPR023214">
    <property type="entry name" value="HAD_sf"/>
</dbReference>
<dbReference type="PANTHER" id="PTHR10000">
    <property type="entry name" value="PHOSPHOSERINE PHOSPHATASE"/>
    <property type="match status" value="1"/>
</dbReference>
<gene>
    <name evidence="1" type="ORF">MUN78_13570</name>
</gene>
<evidence type="ECO:0000313" key="1">
    <source>
        <dbReference type="EMBL" id="UOQ56688.1"/>
    </source>
</evidence>
<evidence type="ECO:0000313" key="2">
    <source>
        <dbReference type="Proteomes" id="UP000831786"/>
    </source>
</evidence>
<dbReference type="SUPFAM" id="SSF56784">
    <property type="entry name" value="HAD-like"/>
    <property type="match status" value="1"/>
</dbReference>
<name>A0ABY4FK65_9MICO</name>
<organism evidence="1 2">
    <name type="scientific">Leucobacter allii</name>
    <dbReference type="NCBI Taxonomy" id="2932247"/>
    <lineage>
        <taxon>Bacteria</taxon>
        <taxon>Bacillati</taxon>
        <taxon>Actinomycetota</taxon>
        <taxon>Actinomycetes</taxon>
        <taxon>Micrococcales</taxon>
        <taxon>Microbacteriaceae</taxon>
        <taxon>Leucobacter</taxon>
    </lineage>
</organism>
<dbReference type="InterPro" id="IPR036412">
    <property type="entry name" value="HAD-like_sf"/>
</dbReference>
<protein>
    <submittedName>
        <fullName evidence="1">HAD family hydrolase</fullName>
    </submittedName>
</protein>
<dbReference type="RefSeq" id="WP_244727100.1">
    <property type="nucleotide sequence ID" value="NZ_CP095045.1"/>
</dbReference>